<dbReference type="InterPro" id="IPR048354">
    <property type="entry name" value="TOD1_MUCI70_glycTrfase_dom"/>
</dbReference>
<comment type="caution">
    <text evidence="4">The sequence shown here is derived from an EMBL/GenBank/DDBJ whole genome shotgun (WGS) entry which is preliminary data.</text>
</comment>
<evidence type="ECO:0000256" key="2">
    <source>
        <dbReference type="SAM" id="Phobius"/>
    </source>
</evidence>
<proteinExistence type="predicted"/>
<organism evidence="4 5">
    <name type="scientific">Manihot esculenta</name>
    <name type="common">Cassava</name>
    <name type="synonym">Jatropha manihot</name>
    <dbReference type="NCBI Taxonomy" id="3983"/>
    <lineage>
        <taxon>Eukaryota</taxon>
        <taxon>Viridiplantae</taxon>
        <taxon>Streptophyta</taxon>
        <taxon>Embryophyta</taxon>
        <taxon>Tracheophyta</taxon>
        <taxon>Spermatophyta</taxon>
        <taxon>Magnoliopsida</taxon>
        <taxon>eudicotyledons</taxon>
        <taxon>Gunneridae</taxon>
        <taxon>Pentapetalae</taxon>
        <taxon>rosids</taxon>
        <taxon>fabids</taxon>
        <taxon>Malpighiales</taxon>
        <taxon>Euphorbiaceae</taxon>
        <taxon>Crotonoideae</taxon>
        <taxon>Manihoteae</taxon>
        <taxon>Manihot</taxon>
    </lineage>
</organism>
<dbReference type="PANTHER" id="PTHR12956">
    <property type="entry name" value="ALKALINE CERAMIDASE-RELATED"/>
    <property type="match status" value="1"/>
</dbReference>
<evidence type="ECO:0000256" key="1">
    <source>
        <dbReference type="SAM" id="MobiDB-lite"/>
    </source>
</evidence>
<keyword evidence="2" id="KW-1133">Transmembrane helix</keyword>
<dbReference type="PANTHER" id="PTHR12956:SF24">
    <property type="entry name" value="TRANSMEMBRANE PROTEIN (DUF616)"/>
    <property type="match status" value="1"/>
</dbReference>
<dbReference type="AlphaFoldDB" id="A0A2C9WGS9"/>
<name>A0A2C9WGS9_MANES</name>
<feature type="region of interest" description="Disordered" evidence="1">
    <location>
        <begin position="1"/>
        <end position="22"/>
    </location>
</feature>
<feature type="compositionally biased region" description="Polar residues" evidence="1">
    <location>
        <begin position="9"/>
        <end position="18"/>
    </location>
</feature>
<feature type="region of interest" description="Disordered" evidence="1">
    <location>
        <begin position="204"/>
        <end position="296"/>
    </location>
</feature>
<dbReference type="Pfam" id="PF04765">
    <property type="entry name" value="TOD1_MUCI70"/>
    <property type="match status" value="1"/>
</dbReference>
<feature type="domain" description="TOD1/MUCI70 glycosyltransferase-like" evidence="3">
    <location>
        <begin position="376"/>
        <end position="695"/>
    </location>
</feature>
<reference evidence="5" key="1">
    <citation type="journal article" date="2016" name="Nat. Biotechnol.">
        <title>Sequencing wild and cultivated cassava and related species reveals extensive interspecific hybridization and genetic diversity.</title>
        <authorList>
            <person name="Bredeson J.V."/>
            <person name="Lyons J.B."/>
            <person name="Prochnik S.E."/>
            <person name="Wu G.A."/>
            <person name="Ha C.M."/>
            <person name="Edsinger-Gonzales E."/>
            <person name="Grimwood J."/>
            <person name="Schmutz J."/>
            <person name="Rabbi I.Y."/>
            <person name="Egesi C."/>
            <person name="Nauluvula P."/>
            <person name="Lebot V."/>
            <person name="Ndunguru J."/>
            <person name="Mkamilo G."/>
            <person name="Bart R.S."/>
            <person name="Setter T.L."/>
            <person name="Gleadow R.M."/>
            <person name="Kulakow P."/>
            <person name="Ferguson M.E."/>
            <person name="Rounsley S."/>
            <person name="Rokhsar D.S."/>
        </authorList>
    </citation>
    <scope>NUCLEOTIDE SEQUENCE [LARGE SCALE GENOMIC DNA]</scope>
    <source>
        <strain evidence="5">cv. AM560-2</strain>
    </source>
</reference>
<keyword evidence="2" id="KW-0812">Transmembrane</keyword>
<dbReference type="Proteomes" id="UP000091857">
    <property type="component" value="Chromosome 2"/>
</dbReference>
<keyword evidence="2" id="KW-0472">Membrane</keyword>
<feature type="region of interest" description="Disordered" evidence="1">
    <location>
        <begin position="117"/>
        <end position="179"/>
    </location>
</feature>
<dbReference type="Gramene" id="Manes.02G191400.1.v8.1">
    <property type="protein sequence ID" value="Manes.02G191400.1.v8.1.CDS"/>
    <property type="gene ID" value="Manes.02G191400.v8.1"/>
</dbReference>
<feature type="compositionally biased region" description="Basic and acidic residues" evidence="1">
    <location>
        <begin position="212"/>
        <end position="223"/>
    </location>
</feature>
<feature type="transmembrane region" description="Helical" evidence="2">
    <location>
        <begin position="48"/>
        <end position="74"/>
    </location>
</feature>
<accession>A0A2C9WGS9</accession>
<feature type="compositionally biased region" description="Basic and acidic residues" evidence="1">
    <location>
        <begin position="119"/>
        <end position="135"/>
    </location>
</feature>
<dbReference type="OrthoDB" id="1905162at2759"/>
<evidence type="ECO:0000259" key="3">
    <source>
        <dbReference type="Pfam" id="PF04765"/>
    </source>
</evidence>
<keyword evidence="5" id="KW-1185">Reference proteome</keyword>
<feature type="compositionally biased region" description="Basic and acidic residues" evidence="1">
    <location>
        <begin position="143"/>
        <end position="175"/>
    </location>
</feature>
<dbReference type="STRING" id="3983.A0A2C9WGS9"/>
<evidence type="ECO:0000313" key="5">
    <source>
        <dbReference type="Proteomes" id="UP000091857"/>
    </source>
</evidence>
<dbReference type="EMBL" id="CM004388">
    <property type="protein sequence ID" value="OAY58596.1"/>
    <property type="molecule type" value="Genomic_DNA"/>
</dbReference>
<sequence length="712" mass="81975">MAMHRQSGHHYSNGNSDHVSVGIHTPYSQQQHKPVRVRRSSRSDKGSVAAFQIGAVILVICVVLSVIVLGYYYLSADDKEITPHHLDDGEIKNDVDFLTNVIRTNNFKVLGFGQGSVGHGRDSRYWDRDDRRRDGEYDEDDAAHDGKDARGASAGKDHDPVEVKGGKERTSHDGLFKGLDQRGVGLYNEDGRNELKRYEAEYEASLNNTSHSRKENDIKNRVLDDEDHGEQNELVDTGNEYDDGIDSHDPLVEAYGNSKNESGDHTAISISRDKDSRESSNLHDEKTEDQSIAKDNQEFSENMLEKSLISRILDNIHTNSQLVHTSGSQSTTKSWSDSKIKSRRRKFSGSCDMKFLNSTSQLVDPFESHKFARFSLQYVEMEERPNVDEEWEPRFAGHQSLREREGSFLVHDQKIHCGFIKGPEGSPSTGFDLAEDDENYISRCHIAVISCIFGNSDRLRSPTRRKVTRFSRKNVCFVMFVDEVTLQTLSSEGQMPDTAGFIGLWKIVVAKNLPYTDMRRVGKIPKLLPHRLFPSARYSIWLDSKLRFQLDPLLVLEYFLWRKGHEYAISNHYNRHCIWEEVAQNKRLNKYNHTVIDQQFTFYQADGLKRFNASDPNKLLPSNVPEGSFIVRAHTSMSNLFNCLWFNEVDRFTPRDQLSFAYTYQKLRRMNPGRPFHLNMFKDCERRAIAKLFRHRSDEKRNVLHQHQQATE</sequence>
<gene>
    <name evidence="4" type="ORF">MANES_02G191400v8</name>
</gene>
<evidence type="ECO:0000313" key="4">
    <source>
        <dbReference type="EMBL" id="OAY58596.1"/>
    </source>
</evidence>
<protein>
    <recommendedName>
        <fullName evidence="3">TOD1/MUCI70 glycosyltransferase-like domain-containing protein</fullName>
    </recommendedName>
</protein>
<feature type="compositionally biased region" description="Basic and acidic residues" evidence="1">
    <location>
        <begin position="271"/>
        <end position="296"/>
    </location>
</feature>
<dbReference type="InterPro" id="IPR006852">
    <property type="entry name" value="TOD1_MUCI70"/>
</dbReference>